<name>A0A090FAM0_MESPL</name>
<feature type="transmembrane region" description="Helical" evidence="1">
    <location>
        <begin position="29"/>
        <end position="49"/>
    </location>
</feature>
<dbReference type="Proteomes" id="UP000046373">
    <property type="component" value="Unassembled WGS sequence"/>
</dbReference>
<keyword evidence="1" id="KW-1133">Transmembrane helix</keyword>
<evidence type="ECO:0000313" key="3">
    <source>
        <dbReference type="Proteomes" id="UP000046373"/>
    </source>
</evidence>
<keyword evidence="1" id="KW-0472">Membrane</keyword>
<organism evidence="2 3">
    <name type="scientific">Mesorhizobium plurifarium</name>
    <dbReference type="NCBI Taxonomy" id="69974"/>
    <lineage>
        <taxon>Bacteria</taxon>
        <taxon>Pseudomonadati</taxon>
        <taxon>Pseudomonadota</taxon>
        <taxon>Alphaproteobacteria</taxon>
        <taxon>Hyphomicrobiales</taxon>
        <taxon>Phyllobacteriaceae</taxon>
        <taxon>Mesorhizobium</taxon>
    </lineage>
</organism>
<evidence type="ECO:0000256" key="1">
    <source>
        <dbReference type="SAM" id="Phobius"/>
    </source>
</evidence>
<sequence length="55" mass="6040">MPLGTTMLAHRLVAMEQLRSDFAALAQPGYWIALALLVIPYGVGVLFLVRICHCV</sequence>
<dbReference type="AlphaFoldDB" id="A0A090FAM0"/>
<gene>
    <name evidence="2" type="ORF">MPLDJ20_310027</name>
</gene>
<protein>
    <submittedName>
        <fullName evidence="2">Uncharacterized protein</fullName>
    </submittedName>
</protein>
<accession>A0A090FAM0</accession>
<reference evidence="2 3" key="1">
    <citation type="submission" date="2014-08" db="EMBL/GenBank/DDBJ databases">
        <authorList>
            <person name="Moulin Lionel"/>
        </authorList>
    </citation>
    <scope>NUCLEOTIDE SEQUENCE [LARGE SCALE GENOMIC DNA]</scope>
</reference>
<dbReference type="EMBL" id="CCNB01000025">
    <property type="protein sequence ID" value="CDX40976.1"/>
    <property type="molecule type" value="Genomic_DNA"/>
</dbReference>
<proteinExistence type="predicted"/>
<keyword evidence="1" id="KW-0812">Transmembrane</keyword>
<evidence type="ECO:0000313" key="2">
    <source>
        <dbReference type="EMBL" id="CDX40976.1"/>
    </source>
</evidence>